<organism evidence="5 6">
    <name type="scientific">Desulfuromonas acetoxidans (strain DSM 684 / 11070)</name>
    <dbReference type="NCBI Taxonomy" id="281689"/>
    <lineage>
        <taxon>Bacteria</taxon>
        <taxon>Pseudomonadati</taxon>
        <taxon>Thermodesulfobacteriota</taxon>
        <taxon>Desulfuromonadia</taxon>
        <taxon>Desulfuromonadales</taxon>
        <taxon>Desulfuromonadaceae</taxon>
        <taxon>Desulfuromonas</taxon>
    </lineage>
</organism>
<feature type="domain" description="ABC transporter" evidence="4">
    <location>
        <begin position="336"/>
        <end position="554"/>
    </location>
</feature>
<comment type="caution">
    <text evidence="5">The sequence shown here is derived from an EMBL/GenBank/DDBJ whole genome shotgun (WGS) entry which is preliminary data.</text>
</comment>
<keyword evidence="3" id="KW-0175">Coiled coil</keyword>
<dbReference type="AlphaFoldDB" id="Q1JW61"/>
<dbReference type="InterPro" id="IPR051309">
    <property type="entry name" value="ABCF_ATPase"/>
</dbReference>
<dbReference type="GO" id="GO:0016887">
    <property type="term" value="F:ATP hydrolysis activity"/>
    <property type="evidence" value="ECO:0007669"/>
    <property type="project" value="InterPro"/>
</dbReference>
<dbReference type="Pfam" id="PF16326">
    <property type="entry name" value="ABC_tran_CTD"/>
    <property type="match status" value="1"/>
</dbReference>
<dbReference type="PROSITE" id="PS50893">
    <property type="entry name" value="ABC_TRANSPORTER_2"/>
    <property type="match status" value="2"/>
</dbReference>
<dbReference type="InterPro" id="IPR027417">
    <property type="entry name" value="P-loop_NTPase"/>
</dbReference>
<dbReference type="SUPFAM" id="SSF52540">
    <property type="entry name" value="P-loop containing nucleoside triphosphate hydrolases"/>
    <property type="match status" value="2"/>
</dbReference>
<evidence type="ECO:0000313" key="6">
    <source>
        <dbReference type="Proteomes" id="UP000005695"/>
    </source>
</evidence>
<dbReference type="Gene3D" id="1.10.287.380">
    <property type="entry name" value="Valyl-tRNA synthetase, C-terminal domain"/>
    <property type="match status" value="1"/>
</dbReference>
<dbReference type="PANTHER" id="PTHR42855:SF1">
    <property type="entry name" value="ABC TRANSPORTER DOMAIN-CONTAINING PROTEIN"/>
    <property type="match status" value="1"/>
</dbReference>
<dbReference type="InterPro" id="IPR017871">
    <property type="entry name" value="ABC_transporter-like_CS"/>
</dbReference>
<feature type="coiled-coil region" evidence="3">
    <location>
        <begin position="576"/>
        <end position="610"/>
    </location>
</feature>
<keyword evidence="2" id="KW-0067">ATP-binding</keyword>
<accession>Q1JW61</accession>
<proteinExistence type="predicted"/>
<reference evidence="5" key="2">
    <citation type="submission" date="2006-05" db="EMBL/GenBank/DDBJ databases">
        <title>Sequencing of the draft genome and assembly of Desulfuromonas acetoxidans DSM 684.</title>
        <authorList>
            <consortium name="US DOE Joint Genome Institute (JGI-PGF)"/>
            <person name="Copeland A."/>
            <person name="Lucas S."/>
            <person name="Lapidus A."/>
            <person name="Barry K."/>
            <person name="Detter J.C."/>
            <person name="Glavina del Rio T."/>
            <person name="Hammon N."/>
            <person name="Israni S."/>
            <person name="Dalin E."/>
            <person name="Tice H."/>
            <person name="Bruce D."/>
            <person name="Pitluck S."/>
            <person name="Richardson P."/>
        </authorList>
    </citation>
    <scope>NUCLEOTIDE SEQUENCE [LARGE SCALE GENOMIC DNA]</scope>
    <source>
        <strain evidence="5">DSM 684</strain>
    </source>
</reference>
<dbReference type="InterPro" id="IPR032524">
    <property type="entry name" value="ABC_tran_C"/>
</dbReference>
<evidence type="ECO:0000256" key="3">
    <source>
        <dbReference type="SAM" id="Coils"/>
    </source>
</evidence>
<protein>
    <submittedName>
        <fullName evidence="5">ABC transporter related</fullName>
    </submittedName>
</protein>
<dbReference type="InterPro" id="IPR003593">
    <property type="entry name" value="AAA+_ATPase"/>
</dbReference>
<sequence>MGSTTLFAKGCLFFMNVIDVTELEKHYGARTIFAQVTFAVDETEKVGLIGRNGCGKSTLLRILGGLDDSDGGTISRKKGAAVVYLPQQPTFDGDLTAHEVLSRCLSAVYERRQRYDHILSQLEQASTHEMDSLLAEQQELQEWFDHHQCWNVDHRIGDVCNRLGVTRLDQPVTQMSGGQQKRVALAGVLLQQPDLLMLDEPTNHLDAVSIQWLEEELLRYPGAVMLVTHDRYFLDRVVTRMFELDDGQFQMFTGNYSLYLQQKQEQYAMEQTQQGRLLNLLRREEAWLHRGAKARTTKQKARIGRVDKLREQKQGPRRGDVSLQFSAEQKLGGTILELEHVQLQAGDLTLAKDVSLILRPGERLGILGPNGCGKSTLLKTILGEIPLVAGEVILGRKTQVGYIDQNRTGLDPEKTVAECLGEGDWVTVAGHKRHKTGYLEEFLFDYAEQRKPVTTLSGGERARLLLASLMLQGANLLVLDEPTNDLDIQTLQVLEQALIDFTGCVVIVTHDRYLLDRIATATLVFDGQGGVVRYEGNYSDMLLQQQPAEPVAPKKTTVTDAAKPAAKVKKQRKGLSYKEKIELEELEATIADLEQEQGELEQALSDTVNRSVEELEELGRRFGEVSEQLTGHYERWEVLELKKEGA</sequence>
<dbReference type="GO" id="GO:0003677">
    <property type="term" value="F:DNA binding"/>
    <property type="evidence" value="ECO:0007669"/>
    <property type="project" value="InterPro"/>
</dbReference>
<feature type="domain" description="ABC transporter" evidence="4">
    <location>
        <begin position="15"/>
        <end position="271"/>
    </location>
</feature>
<gene>
    <name evidence="5" type="ORF">Dace_0316</name>
</gene>
<evidence type="ECO:0000313" key="5">
    <source>
        <dbReference type="EMBL" id="EAT14466.1"/>
    </source>
</evidence>
<evidence type="ECO:0000256" key="1">
    <source>
        <dbReference type="ARBA" id="ARBA00022741"/>
    </source>
</evidence>
<dbReference type="SMART" id="SM00382">
    <property type="entry name" value="AAA"/>
    <property type="match status" value="2"/>
</dbReference>
<dbReference type="Proteomes" id="UP000005695">
    <property type="component" value="Unassembled WGS sequence"/>
</dbReference>
<dbReference type="PROSITE" id="PS00211">
    <property type="entry name" value="ABC_TRANSPORTER_1"/>
    <property type="match status" value="2"/>
</dbReference>
<keyword evidence="1" id="KW-0547">Nucleotide-binding</keyword>
<dbReference type="EMBL" id="AAEW02000025">
    <property type="protein sequence ID" value="EAT14466.1"/>
    <property type="molecule type" value="Genomic_DNA"/>
</dbReference>
<dbReference type="FunFam" id="3.40.50.300:FF:000011">
    <property type="entry name" value="Putative ABC transporter ATP-binding component"/>
    <property type="match status" value="1"/>
</dbReference>
<dbReference type="InterPro" id="IPR037118">
    <property type="entry name" value="Val-tRNA_synth_C_sf"/>
</dbReference>
<dbReference type="InterPro" id="IPR003439">
    <property type="entry name" value="ABC_transporter-like_ATP-bd"/>
</dbReference>
<keyword evidence="6" id="KW-1185">Reference proteome</keyword>
<dbReference type="Gene3D" id="3.40.50.300">
    <property type="entry name" value="P-loop containing nucleotide triphosphate hydrolases"/>
    <property type="match status" value="2"/>
</dbReference>
<reference evidence="5" key="1">
    <citation type="submission" date="2006-05" db="EMBL/GenBank/DDBJ databases">
        <title>Annotation of the draft genome assembly of Desulfuromonas acetoxidans DSM 684.</title>
        <authorList>
            <consortium name="US DOE Joint Genome Institute (JGI-ORNL)"/>
            <person name="Larimer F."/>
            <person name="Land M."/>
            <person name="Hauser L."/>
        </authorList>
    </citation>
    <scope>NUCLEOTIDE SEQUENCE [LARGE SCALE GENOMIC DNA]</scope>
    <source>
        <strain evidence="5">DSM 684</strain>
    </source>
</reference>
<name>Q1JW61_DESA6</name>
<dbReference type="GO" id="GO:0005524">
    <property type="term" value="F:ATP binding"/>
    <property type="evidence" value="ECO:0007669"/>
    <property type="project" value="UniProtKB-KW"/>
</dbReference>
<dbReference type="PANTHER" id="PTHR42855">
    <property type="entry name" value="ABC TRANSPORTER ATP-BINDING SUBUNIT"/>
    <property type="match status" value="1"/>
</dbReference>
<dbReference type="CDD" id="cd03221">
    <property type="entry name" value="ABCF_EF-3"/>
    <property type="match status" value="2"/>
</dbReference>
<evidence type="ECO:0000256" key="2">
    <source>
        <dbReference type="ARBA" id="ARBA00022840"/>
    </source>
</evidence>
<dbReference type="Pfam" id="PF00005">
    <property type="entry name" value="ABC_tran"/>
    <property type="match status" value="2"/>
</dbReference>
<evidence type="ECO:0000259" key="4">
    <source>
        <dbReference type="PROSITE" id="PS50893"/>
    </source>
</evidence>
<dbReference type="Pfam" id="PF12848">
    <property type="entry name" value="ABC_tran_Xtn"/>
    <property type="match status" value="1"/>
</dbReference>
<dbReference type="InterPro" id="IPR032781">
    <property type="entry name" value="ABC_tran_Xtn"/>
</dbReference>